<reference evidence="2 3" key="1">
    <citation type="journal article" date="2020" name="Cell">
        <title>Large-Scale Comparative Analyses of Tick Genomes Elucidate Their Genetic Diversity and Vector Capacities.</title>
        <authorList>
            <consortium name="Tick Genome and Microbiome Consortium (TIGMIC)"/>
            <person name="Jia N."/>
            <person name="Wang J."/>
            <person name="Shi W."/>
            <person name="Du L."/>
            <person name="Sun Y."/>
            <person name="Zhan W."/>
            <person name="Jiang J.F."/>
            <person name="Wang Q."/>
            <person name="Zhang B."/>
            <person name="Ji P."/>
            <person name="Bell-Sakyi L."/>
            <person name="Cui X.M."/>
            <person name="Yuan T.T."/>
            <person name="Jiang B.G."/>
            <person name="Yang W.F."/>
            <person name="Lam T.T."/>
            <person name="Chang Q.C."/>
            <person name="Ding S.J."/>
            <person name="Wang X.J."/>
            <person name="Zhu J.G."/>
            <person name="Ruan X.D."/>
            <person name="Zhao L."/>
            <person name="Wei J.T."/>
            <person name="Ye R.Z."/>
            <person name="Que T.C."/>
            <person name="Du C.H."/>
            <person name="Zhou Y.H."/>
            <person name="Cheng J.X."/>
            <person name="Dai P.F."/>
            <person name="Guo W.B."/>
            <person name="Han X.H."/>
            <person name="Huang E.J."/>
            <person name="Li L.F."/>
            <person name="Wei W."/>
            <person name="Gao Y.C."/>
            <person name="Liu J.Z."/>
            <person name="Shao H.Z."/>
            <person name="Wang X."/>
            <person name="Wang C.C."/>
            <person name="Yang T.C."/>
            <person name="Huo Q.B."/>
            <person name="Li W."/>
            <person name="Chen H.Y."/>
            <person name="Chen S.E."/>
            <person name="Zhou L.G."/>
            <person name="Ni X.B."/>
            <person name="Tian J.H."/>
            <person name="Sheng Y."/>
            <person name="Liu T."/>
            <person name="Pan Y.S."/>
            <person name="Xia L.Y."/>
            <person name="Li J."/>
            <person name="Zhao F."/>
            <person name="Cao W.C."/>
        </authorList>
    </citation>
    <scope>NUCLEOTIDE SEQUENCE [LARGE SCALE GENOMIC DNA]</scope>
    <source>
        <strain evidence="2">HaeL-2018</strain>
    </source>
</reference>
<dbReference type="OrthoDB" id="6510063at2759"/>
<comment type="caution">
    <text evidence="2">The sequence shown here is derived from an EMBL/GenBank/DDBJ whole genome shotgun (WGS) entry which is preliminary data.</text>
</comment>
<sequence>MAAASRATENAPARVYFSVSTDLSLLRDVQASDPFRDPAQWTRIAERLSSDTGKPFAARAVRDRCQNLMALYAANDRKNLRKSGTEEEYNERDHILQDLICLADGTNFTFKVRAHRRAPTAPRGPRSAAATRRAAEAVRNDAADSIGLLSPLEEEDENSSSGIETARKKDLEVDHEFLLKRMKHEAEMQRREHAIESRRLALEESRLEWEKQRTLLEQQARDEERRRQLEREEEERRARAEERRTYAAQQQAFLNILEGILSRLNQ</sequence>
<dbReference type="EMBL" id="JABSTR010000002">
    <property type="protein sequence ID" value="KAH9364063.1"/>
    <property type="molecule type" value="Genomic_DNA"/>
</dbReference>
<dbReference type="PANTHER" id="PTHR37558">
    <property type="entry name" value="HTH CENPB-TYPE DOMAIN-CONTAINING PROTEIN"/>
    <property type="match status" value="1"/>
</dbReference>
<feature type="compositionally biased region" description="Basic and acidic residues" evidence="1">
    <location>
        <begin position="133"/>
        <end position="142"/>
    </location>
</feature>
<accession>A0A9J6FMJ4</accession>
<feature type="compositionally biased region" description="Low complexity" evidence="1">
    <location>
        <begin position="119"/>
        <end position="132"/>
    </location>
</feature>
<evidence type="ECO:0000313" key="3">
    <source>
        <dbReference type="Proteomes" id="UP000821853"/>
    </source>
</evidence>
<keyword evidence="3" id="KW-1185">Reference proteome</keyword>
<feature type="region of interest" description="Disordered" evidence="1">
    <location>
        <begin position="116"/>
        <end position="167"/>
    </location>
</feature>
<organism evidence="2 3">
    <name type="scientific">Haemaphysalis longicornis</name>
    <name type="common">Bush tick</name>
    <dbReference type="NCBI Taxonomy" id="44386"/>
    <lineage>
        <taxon>Eukaryota</taxon>
        <taxon>Metazoa</taxon>
        <taxon>Ecdysozoa</taxon>
        <taxon>Arthropoda</taxon>
        <taxon>Chelicerata</taxon>
        <taxon>Arachnida</taxon>
        <taxon>Acari</taxon>
        <taxon>Parasitiformes</taxon>
        <taxon>Ixodida</taxon>
        <taxon>Ixodoidea</taxon>
        <taxon>Ixodidae</taxon>
        <taxon>Haemaphysalinae</taxon>
        <taxon>Haemaphysalis</taxon>
    </lineage>
</organism>
<evidence type="ECO:0000313" key="2">
    <source>
        <dbReference type="EMBL" id="KAH9364063.1"/>
    </source>
</evidence>
<dbReference type="Proteomes" id="UP000821853">
    <property type="component" value="Chromosome 10"/>
</dbReference>
<dbReference type="OMA" id="DMERIQV"/>
<gene>
    <name evidence="2" type="ORF">HPB48_021297</name>
</gene>
<proteinExistence type="predicted"/>
<feature type="region of interest" description="Disordered" evidence="1">
    <location>
        <begin position="217"/>
        <end position="245"/>
    </location>
</feature>
<dbReference type="VEuPathDB" id="VectorBase:HLOH_044134"/>
<evidence type="ECO:0000256" key="1">
    <source>
        <dbReference type="SAM" id="MobiDB-lite"/>
    </source>
</evidence>
<name>A0A9J6FMJ4_HAELO</name>
<protein>
    <submittedName>
        <fullName evidence="2">Uncharacterized protein</fullName>
    </submittedName>
</protein>
<dbReference type="PANTHER" id="PTHR37558:SF1">
    <property type="entry name" value="HTH CENPB-TYPE DOMAIN-CONTAINING PROTEIN"/>
    <property type="match status" value="1"/>
</dbReference>
<dbReference type="AlphaFoldDB" id="A0A9J6FMJ4"/>